<evidence type="ECO:0000313" key="3">
    <source>
        <dbReference type="Proteomes" id="UP000658382"/>
    </source>
</evidence>
<proteinExistence type="predicted"/>
<name>A0A917PRC6_9BACI</name>
<dbReference type="Proteomes" id="UP000658382">
    <property type="component" value="Unassembled WGS sequence"/>
</dbReference>
<protein>
    <recommendedName>
        <fullName evidence="4">DUF3794 domain-containing protein</fullName>
    </recommendedName>
</protein>
<feature type="region of interest" description="Disordered" evidence="1">
    <location>
        <begin position="205"/>
        <end position="256"/>
    </location>
</feature>
<dbReference type="AlphaFoldDB" id="A0A917PRC6"/>
<reference evidence="2" key="2">
    <citation type="submission" date="2020-09" db="EMBL/GenBank/DDBJ databases">
        <authorList>
            <person name="Sun Q."/>
            <person name="Ohkuma M."/>
        </authorList>
    </citation>
    <scope>NUCLEOTIDE SEQUENCE</scope>
    <source>
        <strain evidence="2">JCM 12580</strain>
    </source>
</reference>
<accession>A0A917PRC6</accession>
<reference evidence="2" key="1">
    <citation type="journal article" date="2014" name="Int. J. Syst. Evol. Microbiol.">
        <title>Complete genome sequence of Corynebacterium casei LMG S-19264T (=DSM 44701T), isolated from a smear-ripened cheese.</title>
        <authorList>
            <consortium name="US DOE Joint Genome Institute (JGI-PGF)"/>
            <person name="Walter F."/>
            <person name="Albersmeier A."/>
            <person name="Kalinowski J."/>
            <person name="Ruckert C."/>
        </authorList>
    </citation>
    <scope>NUCLEOTIDE SEQUENCE</scope>
    <source>
        <strain evidence="2">JCM 12580</strain>
    </source>
</reference>
<dbReference type="EMBL" id="BMNQ01000007">
    <property type="protein sequence ID" value="GGJ89099.1"/>
    <property type="molecule type" value="Genomic_DNA"/>
</dbReference>
<evidence type="ECO:0000313" key="2">
    <source>
        <dbReference type="EMBL" id="GGJ89099.1"/>
    </source>
</evidence>
<evidence type="ECO:0000256" key="1">
    <source>
        <dbReference type="SAM" id="MobiDB-lite"/>
    </source>
</evidence>
<dbReference type="RefSeq" id="WP_188631954.1">
    <property type="nucleotide sequence ID" value="NZ_BMNQ01000007.1"/>
</dbReference>
<organism evidence="2 3">
    <name type="scientific">Lentibacillus kapialis</name>
    <dbReference type="NCBI Taxonomy" id="340214"/>
    <lineage>
        <taxon>Bacteria</taxon>
        <taxon>Bacillati</taxon>
        <taxon>Bacillota</taxon>
        <taxon>Bacilli</taxon>
        <taxon>Bacillales</taxon>
        <taxon>Bacillaceae</taxon>
        <taxon>Lentibacillus</taxon>
    </lineage>
</organism>
<evidence type="ECO:0008006" key="4">
    <source>
        <dbReference type="Google" id="ProtNLM"/>
    </source>
</evidence>
<comment type="caution">
    <text evidence="2">The sequence shown here is derived from an EMBL/GenBank/DDBJ whole genome shotgun (WGS) entry which is preliminary data.</text>
</comment>
<sequence>MRQRRSFYDMEDYYYQDDCCDKCGKKECGCERGELVEEVVFSDDVQKTAEFILPAALGPLNGGGALPPSTVVDALVGALGLTGLVNLRVNPDFTGIQQEVTVIKDKVINLGFIPATIDIEETTAGVVSVSIPIRIFFQEHTDCPGICPGDQVTETVPEPEAVLNQPLITTDASGGTVINFLLFKAVLRTNITVIRRGVKRNGKVEPLNPHRCKQNGMPVTINTPLNLTPNTTDLSTGGGGGGVTGASAPASNNANQ</sequence>
<gene>
    <name evidence="2" type="ORF">GCM10007063_09680</name>
</gene>
<keyword evidence="3" id="KW-1185">Reference proteome</keyword>
<feature type="compositionally biased region" description="Low complexity" evidence="1">
    <location>
        <begin position="218"/>
        <end position="235"/>
    </location>
</feature>